<dbReference type="EMBL" id="VFOK01000001">
    <property type="protein sequence ID" value="TQL33345.1"/>
    <property type="molecule type" value="Genomic_DNA"/>
</dbReference>
<dbReference type="AlphaFoldDB" id="A0A542XBY6"/>
<keyword evidence="1" id="KW-0812">Transmembrane</keyword>
<comment type="caution">
    <text evidence="2">The sequence shown here is derived from an EMBL/GenBank/DDBJ whole genome shotgun (WGS) entry which is preliminary data.</text>
</comment>
<gene>
    <name evidence="2" type="ORF">FB554_1488</name>
</gene>
<accession>A0A542XBY6</accession>
<dbReference type="Pfam" id="PF20447">
    <property type="entry name" value="DUF6704"/>
    <property type="match status" value="1"/>
</dbReference>
<reference evidence="2 3" key="1">
    <citation type="submission" date="2019-06" db="EMBL/GenBank/DDBJ databases">
        <title>Sequencing the genomes of 1000 actinobacteria strains.</title>
        <authorList>
            <person name="Klenk H.-P."/>
        </authorList>
    </citation>
    <scope>NUCLEOTIDE SEQUENCE [LARGE SCALE GENOMIC DNA]</scope>
    <source>
        <strain evidence="2 3">DSM 24617</strain>
    </source>
</reference>
<feature type="transmembrane region" description="Helical" evidence="1">
    <location>
        <begin position="46"/>
        <end position="65"/>
    </location>
</feature>
<keyword evidence="1" id="KW-1133">Transmembrane helix</keyword>
<keyword evidence="3" id="KW-1185">Reference proteome</keyword>
<dbReference type="InterPro" id="IPR046550">
    <property type="entry name" value="DUF6704"/>
</dbReference>
<organism evidence="2 3">
    <name type="scientific">Barrientosiimonas humi</name>
    <dbReference type="NCBI Taxonomy" id="999931"/>
    <lineage>
        <taxon>Bacteria</taxon>
        <taxon>Bacillati</taxon>
        <taxon>Actinomycetota</taxon>
        <taxon>Actinomycetes</taxon>
        <taxon>Micrococcales</taxon>
        <taxon>Dermacoccaceae</taxon>
        <taxon>Barrientosiimonas</taxon>
    </lineage>
</organism>
<evidence type="ECO:0000313" key="3">
    <source>
        <dbReference type="Proteomes" id="UP000318336"/>
    </source>
</evidence>
<dbReference type="NCBIfam" id="NF041681">
    <property type="entry name" value="HGxxPAAW"/>
    <property type="match status" value="1"/>
</dbReference>
<protein>
    <submittedName>
        <fullName evidence="2">Uncharacterized protein</fullName>
    </submittedName>
</protein>
<proteinExistence type="predicted"/>
<keyword evidence="1" id="KW-0472">Membrane</keyword>
<dbReference type="Proteomes" id="UP000318336">
    <property type="component" value="Unassembled WGS sequence"/>
</dbReference>
<name>A0A542XBY6_9MICO</name>
<evidence type="ECO:0000313" key="2">
    <source>
        <dbReference type="EMBL" id="TQL33345.1"/>
    </source>
</evidence>
<evidence type="ECO:0000256" key="1">
    <source>
        <dbReference type="SAM" id="Phobius"/>
    </source>
</evidence>
<dbReference type="OrthoDB" id="9980195at2"/>
<sequence>MADGSSVHHGSTDDHGSSVAAWVGVILLLISSAIIALGIYINNDPILIIGIVIGVLGLIGAIVLAKAGFGVAAKRHALAESRASEGRTGRGDERSAE</sequence>
<dbReference type="RefSeq" id="WP_142005368.1">
    <property type="nucleotide sequence ID" value="NZ_CAJTBP010000001.1"/>
</dbReference>
<feature type="transmembrane region" description="Helical" evidence="1">
    <location>
        <begin position="19"/>
        <end position="40"/>
    </location>
</feature>